<accession>A0AAN5CBX8</accession>
<reference evidence="4" key="1">
    <citation type="submission" date="2022-10" db="EMBL/GenBank/DDBJ databases">
        <title>Genome assembly of Pristionchus species.</title>
        <authorList>
            <person name="Yoshida K."/>
            <person name="Sommer R.J."/>
        </authorList>
    </citation>
    <scope>NUCLEOTIDE SEQUENCE [LARGE SCALE GENOMIC DNA]</scope>
    <source>
        <strain evidence="4">RS5460</strain>
    </source>
</reference>
<comment type="caution">
    <text evidence="3">The sequence shown here is derived from an EMBL/GenBank/DDBJ whole genome shotgun (WGS) entry which is preliminary data.</text>
</comment>
<keyword evidence="2" id="KW-1133">Transmembrane helix</keyword>
<feature type="region of interest" description="Disordered" evidence="1">
    <location>
        <begin position="34"/>
        <end position="54"/>
    </location>
</feature>
<sequence length="138" mass="15380">LVLHNMISPELPDQPTSPAQISPIWYSDTSTQAGKNAADHANTSISEPPPTIDIPWKLTPRNSLSSEGQHPLVNKPPRSNWHLLKRLFIIFLLLSLVGYCIFLLVEIVMSWSKSLKPEGELVSYDVFLPNLPILSIAD</sequence>
<dbReference type="Proteomes" id="UP001328107">
    <property type="component" value="Unassembled WGS sequence"/>
</dbReference>
<keyword evidence="4" id="KW-1185">Reference proteome</keyword>
<keyword evidence="2" id="KW-0472">Membrane</keyword>
<evidence type="ECO:0000313" key="4">
    <source>
        <dbReference type="Proteomes" id="UP001328107"/>
    </source>
</evidence>
<name>A0AAN5CBX8_9BILA</name>
<feature type="transmembrane region" description="Helical" evidence="2">
    <location>
        <begin position="87"/>
        <end position="111"/>
    </location>
</feature>
<evidence type="ECO:0000256" key="1">
    <source>
        <dbReference type="SAM" id="MobiDB-lite"/>
    </source>
</evidence>
<dbReference type="EMBL" id="BTRK01000002">
    <property type="protein sequence ID" value="GMR38810.1"/>
    <property type="molecule type" value="Genomic_DNA"/>
</dbReference>
<proteinExistence type="predicted"/>
<organism evidence="3 4">
    <name type="scientific">Pristionchus mayeri</name>
    <dbReference type="NCBI Taxonomy" id="1317129"/>
    <lineage>
        <taxon>Eukaryota</taxon>
        <taxon>Metazoa</taxon>
        <taxon>Ecdysozoa</taxon>
        <taxon>Nematoda</taxon>
        <taxon>Chromadorea</taxon>
        <taxon>Rhabditida</taxon>
        <taxon>Rhabditina</taxon>
        <taxon>Diplogasteromorpha</taxon>
        <taxon>Diplogasteroidea</taxon>
        <taxon>Neodiplogasteridae</taxon>
        <taxon>Pristionchus</taxon>
    </lineage>
</organism>
<dbReference type="AlphaFoldDB" id="A0AAN5CBX8"/>
<protein>
    <submittedName>
        <fullName evidence="3">Uncharacterized protein</fullName>
    </submittedName>
</protein>
<keyword evidence="2" id="KW-0812">Transmembrane</keyword>
<evidence type="ECO:0000313" key="3">
    <source>
        <dbReference type="EMBL" id="GMR38810.1"/>
    </source>
</evidence>
<feature type="non-terminal residue" evidence="3">
    <location>
        <position position="1"/>
    </location>
</feature>
<gene>
    <name evidence="3" type="ORF">PMAYCL1PPCAC_09005</name>
</gene>
<evidence type="ECO:0000256" key="2">
    <source>
        <dbReference type="SAM" id="Phobius"/>
    </source>
</evidence>